<reference evidence="2 3" key="1">
    <citation type="submission" date="2023-07" db="EMBL/GenBank/DDBJ databases">
        <title>Genomic Encyclopedia of Type Strains, Phase IV (KMG-IV): sequencing the most valuable type-strain genomes for metagenomic binning, comparative biology and taxonomic classification.</title>
        <authorList>
            <person name="Goeker M."/>
        </authorList>
    </citation>
    <scope>NUCLEOTIDE SEQUENCE [LARGE SCALE GENOMIC DNA]</scope>
    <source>
        <strain evidence="2 3">DSM 29005</strain>
    </source>
</reference>
<sequence>MKPKKVKEFGRNSLHSRDEAEKGERIQEKPAS</sequence>
<keyword evidence="3" id="KW-1185">Reference proteome</keyword>
<feature type="region of interest" description="Disordered" evidence="1">
    <location>
        <begin position="1"/>
        <end position="32"/>
    </location>
</feature>
<comment type="caution">
    <text evidence="2">The sequence shown here is derived from an EMBL/GenBank/DDBJ whole genome shotgun (WGS) entry which is preliminary data.</text>
</comment>
<accession>A0ABT9ZGK5</accession>
<proteinExistence type="predicted"/>
<protein>
    <submittedName>
        <fullName evidence="2">Uncharacterized protein</fullName>
    </submittedName>
</protein>
<evidence type="ECO:0000313" key="3">
    <source>
        <dbReference type="Proteomes" id="UP001234495"/>
    </source>
</evidence>
<dbReference type="EMBL" id="JAUSUD010000012">
    <property type="protein sequence ID" value="MDQ0231413.1"/>
    <property type="molecule type" value="Genomic_DNA"/>
</dbReference>
<name>A0ABT9ZGK5_9BACI</name>
<organism evidence="2 3">
    <name type="scientific">Metabacillus malikii</name>
    <dbReference type="NCBI Taxonomy" id="1504265"/>
    <lineage>
        <taxon>Bacteria</taxon>
        <taxon>Bacillati</taxon>
        <taxon>Bacillota</taxon>
        <taxon>Bacilli</taxon>
        <taxon>Bacillales</taxon>
        <taxon>Bacillaceae</taxon>
        <taxon>Metabacillus</taxon>
    </lineage>
</organism>
<dbReference type="Proteomes" id="UP001234495">
    <property type="component" value="Unassembled WGS sequence"/>
</dbReference>
<evidence type="ECO:0000256" key="1">
    <source>
        <dbReference type="SAM" id="MobiDB-lite"/>
    </source>
</evidence>
<gene>
    <name evidence="2" type="ORF">J2S19_002696</name>
</gene>
<evidence type="ECO:0000313" key="2">
    <source>
        <dbReference type="EMBL" id="MDQ0231413.1"/>
    </source>
</evidence>